<dbReference type="InterPro" id="IPR048574">
    <property type="entry name" value="RUBY_RBDX"/>
</dbReference>
<dbReference type="InterPro" id="IPR024934">
    <property type="entry name" value="Rubredoxin-like_dom"/>
</dbReference>
<gene>
    <name evidence="3" type="ORF">H8E23_17075</name>
</gene>
<dbReference type="AlphaFoldDB" id="A0A8J6TNL1"/>
<dbReference type="InterPro" id="IPR019251">
    <property type="entry name" value="DUF2231_TM"/>
</dbReference>
<dbReference type="SUPFAM" id="SSF57802">
    <property type="entry name" value="Rubredoxin-like"/>
    <property type="match status" value="1"/>
</dbReference>
<organism evidence="3 4">
    <name type="scientific">Candidatus Desulfatibia profunda</name>
    <dbReference type="NCBI Taxonomy" id="2841695"/>
    <lineage>
        <taxon>Bacteria</taxon>
        <taxon>Pseudomonadati</taxon>
        <taxon>Thermodesulfobacteriota</taxon>
        <taxon>Desulfobacteria</taxon>
        <taxon>Desulfobacterales</taxon>
        <taxon>Desulfobacterales incertae sedis</taxon>
        <taxon>Candidatus Desulfatibia</taxon>
    </lineage>
</organism>
<dbReference type="GO" id="GO:0005506">
    <property type="term" value="F:iron ion binding"/>
    <property type="evidence" value="ECO:0007669"/>
    <property type="project" value="InterPro"/>
</dbReference>
<dbReference type="Gene3D" id="2.20.28.10">
    <property type="match status" value="1"/>
</dbReference>
<evidence type="ECO:0000313" key="4">
    <source>
        <dbReference type="Proteomes" id="UP000603434"/>
    </source>
</evidence>
<evidence type="ECO:0000313" key="3">
    <source>
        <dbReference type="EMBL" id="MBC8363099.1"/>
    </source>
</evidence>
<feature type="transmembrane region" description="Helical" evidence="1">
    <location>
        <begin position="178"/>
        <end position="204"/>
    </location>
</feature>
<proteinExistence type="predicted"/>
<feature type="transmembrane region" description="Helical" evidence="1">
    <location>
        <begin position="108"/>
        <end position="131"/>
    </location>
</feature>
<dbReference type="Pfam" id="PF21349">
    <property type="entry name" value="RUBY_RBDX"/>
    <property type="match status" value="1"/>
</dbReference>
<protein>
    <recommendedName>
        <fullName evidence="2">Rubredoxin-like domain-containing protein</fullName>
    </recommendedName>
</protein>
<dbReference type="Pfam" id="PF09990">
    <property type="entry name" value="DUF2231"/>
    <property type="match status" value="1"/>
</dbReference>
<name>A0A8J6TNL1_9BACT</name>
<keyword evidence="1" id="KW-1133">Transmembrane helix</keyword>
<dbReference type="Proteomes" id="UP000603434">
    <property type="component" value="Unassembled WGS sequence"/>
</dbReference>
<feature type="transmembrane region" description="Helical" evidence="1">
    <location>
        <begin position="143"/>
        <end position="166"/>
    </location>
</feature>
<keyword evidence="1" id="KW-0812">Transmembrane</keyword>
<feature type="domain" description="Rubredoxin-like" evidence="2">
    <location>
        <begin position="1"/>
        <end position="35"/>
    </location>
</feature>
<dbReference type="EMBL" id="JACNJH010000254">
    <property type="protein sequence ID" value="MBC8363099.1"/>
    <property type="molecule type" value="Genomic_DNA"/>
</dbReference>
<dbReference type="CDD" id="cd00729">
    <property type="entry name" value="rubredoxin_SM"/>
    <property type="match status" value="1"/>
</dbReference>
<feature type="transmembrane region" description="Helical" evidence="1">
    <location>
        <begin position="82"/>
        <end position="102"/>
    </location>
</feature>
<evidence type="ECO:0000259" key="2">
    <source>
        <dbReference type="PROSITE" id="PS50903"/>
    </source>
</evidence>
<evidence type="ECO:0000256" key="1">
    <source>
        <dbReference type="SAM" id="Phobius"/>
    </source>
</evidence>
<comment type="caution">
    <text evidence="3">The sequence shown here is derived from an EMBL/GenBank/DDBJ whole genome shotgun (WGS) entry which is preliminary data.</text>
</comment>
<accession>A0A8J6TNL1</accession>
<keyword evidence="1" id="KW-0472">Membrane</keyword>
<dbReference type="PROSITE" id="PS50903">
    <property type="entry name" value="RUBREDOXIN_LIKE"/>
    <property type="match status" value="1"/>
</dbReference>
<reference evidence="3 4" key="1">
    <citation type="submission" date="2020-08" db="EMBL/GenBank/DDBJ databases">
        <title>Bridging the membrane lipid divide: bacteria of the FCB group superphylum have the potential to synthesize archaeal ether lipids.</title>
        <authorList>
            <person name="Villanueva L."/>
            <person name="Von Meijenfeldt F.A.B."/>
            <person name="Westbye A.B."/>
            <person name="Yadav S."/>
            <person name="Hopmans E.C."/>
            <person name="Dutilh B.E."/>
            <person name="Sinninghe Damste J.S."/>
        </authorList>
    </citation>
    <scope>NUCLEOTIDE SEQUENCE [LARGE SCALE GENOMIC DNA]</scope>
    <source>
        <strain evidence="3">NIOZ-UU30</strain>
    </source>
</reference>
<sequence length="207" mass="22900">MKRWRCSVCGYVHKGDEPPEKCPVCGAARSKFVELIPEAVPSAEPDRSAPPREVNTTKMSGFYDLLTDLLSKHHVHPISVHIPNGVAPVAVTFMALAVFFELESLASAAFYNMVFVALCMPLVLFSGYIDWQKRFGGNLTRLFIVKLVCGLVVLLSSIFLVFWRIIDPEIAAPTSTNRWTFLLVHLILLCAAALAGFCGGKLVFDRN</sequence>